<evidence type="ECO:0000313" key="1">
    <source>
        <dbReference type="EnsemblMetazoa" id="PPA36840.1"/>
    </source>
</evidence>
<evidence type="ECO:0000313" key="2">
    <source>
        <dbReference type="Proteomes" id="UP000005239"/>
    </source>
</evidence>
<reference evidence="2" key="1">
    <citation type="journal article" date="2008" name="Nat. Genet.">
        <title>The Pristionchus pacificus genome provides a unique perspective on nematode lifestyle and parasitism.</title>
        <authorList>
            <person name="Dieterich C."/>
            <person name="Clifton S.W."/>
            <person name="Schuster L.N."/>
            <person name="Chinwalla A."/>
            <person name="Delehaunty K."/>
            <person name="Dinkelacker I."/>
            <person name="Fulton L."/>
            <person name="Fulton R."/>
            <person name="Godfrey J."/>
            <person name="Minx P."/>
            <person name="Mitreva M."/>
            <person name="Roeseler W."/>
            <person name="Tian H."/>
            <person name="Witte H."/>
            <person name="Yang S.P."/>
            <person name="Wilson R.K."/>
            <person name="Sommer R.J."/>
        </authorList>
    </citation>
    <scope>NUCLEOTIDE SEQUENCE [LARGE SCALE GENOMIC DNA]</scope>
    <source>
        <strain evidence="2">PS312</strain>
    </source>
</reference>
<dbReference type="EnsemblMetazoa" id="PPA36840.1">
    <property type="protein sequence ID" value="PPA36840.1"/>
    <property type="gene ID" value="WBGene00275209"/>
</dbReference>
<reference evidence="1" key="2">
    <citation type="submission" date="2022-06" db="UniProtKB">
        <authorList>
            <consortium name="EnsemblMetazoa"/>
        </authorList>
    </citation>
    <scope>IDENTIFICATION</scope>
    <source>
        <strain evidence="1">PS312</strain>
    </source>
</reference>
<proteinExistence type="predicted"/>
<dbReference type="Proteomes" id="UP000005239">
    <property type="component" value="Unassembled WGS sequence"/>
</dbReference>
<protein>
    <submittedName>
        <fullName evidence="1">Uncharacterized protein</fullName>
    </submittedName>
</protein>
<sequence>MLQLSIHPDSMAAINVVPLTLTSLPADIIRKIIRMDGVSAGNERLISRTWNLLVGEYRQYRKRLPALERAEFRKKNGWLYLVLIIMPQGEVNFEKFRFNKNGSRKYEGNIRRYECWRIDRAPWYYNEYLADEEIACAISCILLRFRSISILVVNKCCDKSRRIIENALRRDIPVNANFLLLMCTRVSCFWFVEGCIHTSMPPGLMFNNRDEFWQDV</sequence>
<keyword evidence="2" id="KW-1185">Reference proteome</keyword>
<name>A0A2A6BQN5_PRIPA</name>
<accession>A0A8R1YTI3</accession>
<accession>A0A2A6BQN5</accession>
<dbReference type="AlphaFoldDB" id="A0A2A6BQN5"/>
<organism evidence="1 2">
    <name type="scientific">Pristionchus pacificus</name>
    <name type="common">Parasitic nematode worm</name>
    <dbReference type="NCBI Taxonomy" id="54126"/>
    <lineage>
        <taxon>Eukaryota</taxon>
        <taxon>Metazoa</taxon>
        <taxon>Ecdysozoa</taxon>
        <taxon>Nematoda</taxon>
        <taxon>Chromadorea</taxon>
        <taxon>Rhabditida</taxon>
        <taxon>Rhabditina</taxon>
        <taxon>Diplogasteromorpha</taxon>
        <taxon>Diplogasteroidea</taxon>
        <taxon>Neodiplogasteridae</taxon>
        <taxon>Pristionchus</taxon>
    </lineage>
</organism>
<gene>
    <name evidence="1" type="primary">WBGene00275209</name>
</gene>